<dbReference type="Gene3D" id="3.40.50.850">
    <property type="entry name" value="Isochorismatase-like"/>
    <property type="match status" value="1"/>
</dbReference>
<dbReference type="SUPFAM" id="SSF52499">
    <property type="entry name" value="Isochorismatase-like hydrolases"/>
    <property type="match status" value="1"/>
</dbReference>
<reference evidence="4 5" key="1">
    <citation type="submission" date="2019-10" db="EMBL/GenBank/DDBJ databases">
        <title>Nocardia macrotermitis sp. nov. and Nocardia aurantia sp. nov., isolated from the gut of fungus growing-termite Macrotermes natalensis.</title>
        <authorList>
            <person name="Benndorf R."/>
            <person name="Schwitalla J."/>
            <person name="Martin K."/>
            <person name="De Beer W."/>
            <person name="Kaster A.-K."/>
            <person name="Vollmers J."/>
            <person name="Poulsen M."/>
            <person name="Beemelmanns C."/>
        </authorList>
    </citation>
    <scope>NUCLEOTIDE SEQUENCE [LARGE SCALE GENOMIC DNA]</scope>
    <source>
        <strain evidence="4 5">RB56</strain>
    </source>
</reference>
<comment type="caution">
    <text evidence="4">The sequence shown here is derived from an EMBL/GenBank/DDBJ whole genome shotgun (WGS) entry which is preliminary data.</text>
</comment>
<dbReference type="EC" id="3.5.1.107" evidence="4"/>
<feature type="region of interest" description="Disordered" evidence="2">
    <location>
        <begin position="1"/>
        <end position="22"/>
    </location>
</feature>
<dbReference type="EMBL" id="WEGI01000003">
    <property type="protein sequence ID" value="MQY26137.1"/>
    <property type="molecule type" value="Genomic_DNA"/>
</dbReference>
<keyword evidence="1 4" id="KW-0378">Hydrolase</keyword>
<dbReference type="PANTHER" id="PTHR43540">
    <property type="entry name" value="PEROXYUREIDOACRYLATE/UREIDOACRYLATE AMIDOHYDROLASE-RELATED"/>
    <property type="match status" value="1"/>
</dbReference>
<dbReference type="InterPro" id="IPR050272">
    <property type="entry name" value="Isochorismatase-like_hydrls"/>
</dbReference>
<organism evidence="4 5">
    <name type="scientific">Nocardia aurantia</name>
    <dbReference type="NCBI Taxonomy" id="2585199"/>
    <lineage>
        <taxon>Bacteria</taxon>
        <taxon>Bacillati</taxon>
        <taxon>Actinomycetota</taxon>
        <taxon>Actinomycetes</taxon>
        <taxon>Mycobacteriales</taxon>
        <taxon>Nocardiaceae</taxon>
        <taxon>Nocardia</taxon>
    </lineage>
</organism>
<gene>
    <name evidence="4" type="primary">nicF_1</name>
    <name evidence="4" type="ORF">NRB56_16980</name>
</gene>
<evidence type="ECO:0000313" key="5">
    <source>
        <dbReference type="Proteomes" id="UP000431401"/>
    </source>
</evidence>
<name>A0A7K0DKE5_9NOCA</name>
<accession>A0A7K0DKE5</accession>
<dbReference type="Proteomes" id="UP000431401">
    <property type="component" value="Unassembled WGS sequence"/>
</dbReference>
<protein>
    <submittedName>
        <fullName evidence="4">Maleamate amidohydrolase</fullName>
        <ecNumber evidence="4">3.5.1.107</ecNumber>
    </submittedName>
</protein>
<evidence type="ECO:0000259" key="3">
    <source>
        <dbReference type="Pfam" id="PF00857"/>
    </source>
</evidence>
<dbReference type="InterPro" id="IPR036380">
    <property type="entry name" value="Isochorismatase-like_sf"/>
</dbReference>
<evidence type="ECO:0000256" key="2">
    <source>
        <dbReference type="SAM" id="MobiDB-lite"/>
    </source>
</evidence>
<evidence type="ECO:0000313" key="4">
    <source>
        <dbReference type="EMBL" id="MQY26137.1"/>
    </source>
</evidence>
<keyword evidence="5" id="KW-1185">Reference proteome</keyword>
<evidence type="ECO:0000256" key="1">
    <source>
        <dbReference type="ARBA" id="ARBA00022801"/>
    </source>
</evidence>
<dbReference type="AlphaFoldDB" id="A0A7K0DKE5"/>
<dbReference type="Pfam" id="PF00857">
    <property type="entry name" value="Isochorismatase"/>
    <property type="match status" value="1"/>
</dbReference>
<dbReference type="PANTHER" id="PTHR43540:SF1">
    <property type="entry name" value="ISOCHORISMATASE HYDROLASE"/>
    <property type="match status" value="1"/>
</dbReference>
<dbReference type="InterPro" id="IPR000868">
    <property type="entry name" value="Isochorismatase-like_dom"/>
</dbReference>
<feature type="domain" description="Isochorismatase-like" evidence="3">
    <location>
        <begin position="55"/>
        <end position="229"/>
    </location>
</feature>
<sequence>MPANAAPPVAESTPAHRAPPDLGAVLSSSPGTSDLAADYRTHGFAARLGAGERLAVLVIDVCMAYLTNGSPLRAPVEDAVAATARLVARARETGVPVIFTRVSYRPGTTDGGLFRRKVPALSFFEEGNPLAEFPVDPAPLPGETVVSKHYASAFHGTALAADLTAQRIDTVLITGLTTSGCIRASATDALQHGFRPLVVADACGDRDPRLHEANLLDLDAKYADVIDLAAALSLLR</sequence>
<dbReference type="GO" id="GO:0016787">
    <property type="term" value="F:hydrolase activity"/>
    <property type="evidence" value="ECO:0007669"/>
    <property type="project" value="UniProtKB-KW"/>
</dbReference>
<dbReference type="RefSeq" id="WP_227837365.1">
    <property type="nucleotide sequence ID" value="NZ_WEGI01000003.1"/>
</dbReference>
<proteinExistence type="predicted"/>